<sequence length="180" mass="20052">MGFAIIVMMIAALEIVGCINNMAVLAWDEPQVIHVAGKVQCQDCTQGWNEWVNGGNPIKGVKVSLMCMDKRSRVVYYTSDTTDEWGQYDIIVNKYVNGKELDTKGCAVRLVSSPDHVCNILTGFGGGNSGVKLIRPTSVYRGLVKYLLKPLYYTTPMCDKPEIDDSNSEYKDEQGQRGHY</sequence>
<dbReference type="PANTHER" id="PTHR33470">
    <property type="entry name" value="OS01G0164075 PROTEIN"/>
    <property type="match status" value="1"/>
</dbReference>
<evidence type="ECO:0000256" key="1">
    <source>
        <dbReference type="ARBA" id="ARBA00022729"/>
    </source>
</evidence>
<comment type="caution">
    <text evidence="3">The sequence shown here is derived from an EMBL/GenBank/DDBJ whole genome shotgun (WGS) entry which is preliminary data.</text>
</comment>
<keyword evidence="1 2" id="KW-0732">Signal</keyword>
<reference evidence="3 4" key="1">
    <citation type="journal article" date="2023" name="Plants (Basel)">
        <title>Bridging the Gap: Combining Genomics and Transcriptomics Approaches to Understand Stylosanthes scabra, an Orphan Legume from the Brazilian Caatinga.</title>
        <authorList>
            <person name="Ferreira-Neto J.R.C."/>
            <person name="da Silva M.D."/>
            <person name="Binneck E."/>
            <person name="de Melo N.F."/>
            <person name="da Silva R.H."/>
            <person name="de Melo A.L.T.M."/>
            <person name="Pandolfi V."/>
            <person name="Bustamante F.O."/>
            <person name="Brasileiro-Vidal A.C."/>
            <person name="Benko-Iseppon A.M."/>
        </authorList>
    </citation>
    <scope>NUCLEOTIDE SEQUENCE [LARGE SCALE GENOMIC DNA]</scope>
    <source>
        <tissue evidence="3">Leaves</tissue>
    </source>
</reference>
<gene>
    <name evidence="3" type="ORF">PIB30_083401</name>
</gene>
<dbReference type="EMBL" id="JASCZI010152352">
    <property type="protein sequence ID" value="MED6175973.1"/>
    <property type="molecule type" value="Genomic_DNA"/>
</dbReference>
<feature type="chain" id="PRO_5046551925" description="Pistil-specific extensin-like protein" evidence="2">
    <location>
        <begin position="19"/>
        <end position="180"/>
    </location>
</feature>
<evidence type="ECO:0000256" key="2">
    <source>
        <dbReference type="SAM" id="SignalP"/>
    </source>
</evidence>
<proteinExistence type="predicted"/>
<feature type="signal peptide" evidence="2">
    <location>
        <begin position="1"/>
        <end position="18"/>
    </location>
</feature>
<dbReference type="Pfam" id="PF01190">
    <property type="entry name" value="Pollen_Ole_e_1"/>
    <property type="match status" value="1"/>
</dbReference>
<accession>A0ABU6VVL0</accession>
<evidence type="ECO:0000313" key="4">
    <source>
        <dbReference type="Proteomes" id="UP001341840"/>
    </source>
</evidence>
<organism evidence="3 4">
    <name type="scientific">Stylosanthes scabra</name>
    <dbReference type="NCBI Taxonomy" id="79078"/>
    <lineage>
        <taxon>Eukaryota</taxon>
        <taxon>Viridiplantae</taxon>
        <taxon>Streptophyta</taxon>
        <taxon>Embryophyta</taxon>
        <taxon>Tracheophyta</taxon>
        <taxon>Spermatophyta</taxon>
        <taxon>Magnoliopsida</taxon>
        <taxon>eudicotyledons</taxon>
        <taxon>Gunneridae</taxon>
        <taxon>Pentapetalae</taxon>
        <taxon>rosids</taxon>
        <taxon>fabids</taxon>
        <taxon>Fabales</taxon>
        <taxon>Fabaceae</taxon>
        <taxon>Papilionoideae</taxon>
        <taxon>50 kb inversion clade</taxon>
        <taxon>dalbergioids sensu lato</taxon>
        <taxon>Dalbergieae</taxon>
        <taxon>Pterocarpus clade</taxon>
        <taxon>Stylosanthes</taxon>
    </lineage>
</organism>
<dbReference type="PANTHER" id="PTHR33470:SF29">
    <property type="entry name" value="POLLEN OLE E 1 ALLERGEN AND EXTENSIN FAMILY PROTEIN"/>
    <property type="match status" value="1"/>
</dbReference>
<dbReference type="Proteomes" id="UP001341840">
    <property type="component" value="Unassembled WGS sequence"/>
</dbReference>
<evidence type="ECO:0000313" key="3">
    <source>
        <dbReference type="EMBL" id="MED6175973.1"/>
    </source>
</evidence>
<name>A0ABU6VVL0_9FABA</name>
<evidence type="ECO:0008006" key="5">
    <source>
        <dbReference type="Google" id="ProtNLM"/>
    </source>
</evidence>
<protein>
    <recommendedName>
        <fullName evidence="5">Pistil-specific extensin-like protein</fullName>
    </recommendedName>
</protein>
<keyword evidence="4" id="KW-1185">Reference proteome</keyword>